<accession>M7MNH6</accession>
<dbReference type="Pfam" id="PF13884">
    <property type="entry name" value="Peptidase_S74"/>
    <property type="match status" value="1"/>
</dbReference>
<dbReference type="CDD" id="cd12820">
    <property type="entry name" value="LbR_YadA-like"/>
    <property type="match status" value="2"/>
</dbReference>
<feature type="signal peptide" evidence="1">
    <location>
        <begin position="1"/>
        <end position="19"/>
    </location>
</feature>
<protein>
    <recommendedName>
        <fullName evidence="2">Peptidase S74 domain-containing protein</fullName>
    </recommendedName>
</protein>
<comment type="caution">
    <text evidence="3">The sequence shown here is derived from an EMBL/GenBank/DDBJ whole genome shotgun (WGS) entry which is preliminary data.</text>
</comment>
<dbReference type="InterPro" id="IPR011049">
    <property type="entry name" value="Serralysin-like_metalloprot_C"/>
</dbReference>
<feature type="domain" description="Peptidase S74" evidence="2">
    <location>
        <begin position="783"/>
        <end position="875"/>
    </location>
</feature>
<name>M7MNH6_9FLAO</name>
<dbReference type="EMBL" id="ANLA01000003">
    <property type="protein sequence ID" value="EMQ96510.1"/>
    <property type="molecule type" value="Genomic_DNA"/>
</dbReference>
<dbReference type="Gene3D" id="1.10.10.10">
    <property type="entry name" value="Winged helix-like DNA-binding domain superfamily/Winged helix DNA-binding domain"/>
    <property type="match status" value="1"/>
</dbReference>
<dbReference type="AlphaFoldDB" id="M7MNH6"/>
<organism evidence="3 4">
    <name type="scientific">Xanthomarina gelatinilytica</name>
    <dbReference type="NCBI Taxonomy" id="1137281"/>
    <lineage>
        <taxon>Bacteria</taxon>
        <taxon>Pseudomonadati</taxon>
        <taxon>Bacteroidota</taxon>
        <taxon>Flavobacteriia</taxon>
        <taxon>Flavobacteriales</taxon>
        <taxon>Flavobacteriaceae</taxon>
        <taxon>Xanthomarina</taxon>
    </lineage>
</organism>
<dbReference type="Gene3D" id="2.150.10.10">
    <property type="entry name" value="Serralysin-like metalloprotease, C-terminal"/>
    <property type="match status" value="4"/>
</dbReference>
<dbReference type="Pfam" id="PF05658">
    <property type="entry name" value="YadA_head"/>
    <property type="match status" value="8"/>
</dbReference>
<dbReference type="PROSITE" id="PS51688">
    <property type="entry name" value="ICA"/>
    <property type="match status" value="1"/>
</dbReference>
<dbReference type="GO" id="GO:0019867">
    <property type="term" value="C:outer membrane"/>
    <property type="evidence" value="ECO:0007669"/>
    <property type="project" value="InterPro"/>
</dbReference>
<dbReference type="eggNOG" id="COG3209">
    <property type="taxonomic scope" value="Bacteria"/>
</dbReference>
<evidence type="ECO:0000313" key="3">
    <source>
        <dbReference type="EMBL" id="EMQ96510.1"/>
    </source>
</evidence>
<sequence>MKTKYLFLIIFINTCFALAQNGINYKALIKDNSGNVVANQNITVQFTILQGAVNVYQETHNPTTDANGIIIVNIGEGTVYSGDYNTINWEIDAHFLNVLIDTGSGLTDMGTTQFMAVPYALSAANVSGLEALDEGNGVGYRLKDSNPIYYGNIGDRAVDLSYGGDTGYDAGQGAVGTGSVAMGQYTTANVGSVAMGYGSSATGQYATAMGSNTIASGPFSVAMGEASTASGISATAMGYNTAASGQAATAMGFETEASGENSTALGNATNAIGENSLAAGELTLAIGKTSTAIGNGINANGLLTTAIGRFNLGGGDPTTWVDTDPLFEIGNGTGFGDKSNALTVLKNGTITAPSYDISEITDDKALITKEFADANYSGGGSGATPTGLEALDEGNGIGWRLIGSNLDNYGNIGLNAKDLSYSDFTSSIYGATGDYAISMGYLTTASGLRSTAIGSVTTASVSNSTAMGYGTIADDLNSLVIGTFNDNINSTTTLFQVGNGTDISDKSNAFVIEKNGIITAPSFDIAEITDAKALITKEYLEANSSSATGLEAIDEGNGVGWRLVGSNPANYGNIGSNAVDLSYSFYASNTNGALGDNSFSIGNEPSAIGNNSIAMGTYANASGYNSMAFGFSSDAIGENSVALGLFANASASNSIAIGYGTIADDNNSTVIGNWNDATISSQTLFQVGNGTGSANRSNALTVLKNGNTGIGTTSPAVKLHIDGTNDANLADGTGLLVIGKENNFNLVFDENEISARYNGSSTALLLQQHGGNVAVGGTVVHSSDRRLKKDIEDLNYGLSEILALSPKAYNWKNREQDYKSMGLIAQEVQSVIKELVHTADDENKTLSVSYTELIPVLIKAIQEQQVIIESQKLTISAQEQTNTEQSDLLQVLLDRVEALEKNTVLLSKQVLAKN</sequence>
<dbReference type="GeneID" id="98640074"/>
<evidence type="ECO:0000256" key="1">
    <source>
        <dbReference type="SAM" id="SignalP"/>
    </source>
</evidence>
<reference evidence="3 4" key="1">
    <citation type="submission" date="2012-12" db="EMBL/GenBank/DDBJ databases">
        <title>Genome assembly of Formosa sp. AK20.</title>
        <authorList>
            <person name="Kumar R."/>
            <person name="Khatri I."/>
            <person name="Vaidya B."/>
            <person name="Subramanian S."/>
            <person name="Pinnaka A."/>
        </authorList>
    </citation>
    <scope>NUCLEOTIDE SEQUENCE [LARGE SCALE GENOMIC DNA]</scope>
    <source>
        <strain evidence="3 4">AK20</strain>
    </source>
</reference>
<dbReference type="InterPro" id="IPR008640">
    <property type="entry name" value="Adhesin_Head_dom"/>
</dbReference>
<gene>
    <name evidence="3" type="ORF">D778_01491</name>
</gene>
<dbReference type="RefSeq" id="WP_007646674.1">
    <property type="nucleotide sequence ID" value="NZ_ANLA01000003.1"/>
</dbReference>
<evidence type="ECO:0000313" key="4">
    <source>
        <dbReference type="Proteomes" id="UP000012024"/>
    </source>
</evidence>
<proteinExistence type="predicted"/>
<evidence type="ECO:0000259" key="2">
    <source>
        <dbReference type="PROSITE" id="PS51688"/>
    </source>
</evidence>
<feature type="chain" id="PRO_5004081502" description="Peptidase S74 domain-containing protein" evidence="1">
    <location>
        <begin position="20"/>
        <end position="914"/>
    </location>
</feature>
<dbReference type="PATRIC" id="fig|1137281.3.peg.127"/>
<dbReference type="OrthoDB" id="1183114at2"/>
<dbReference type="eggNOG" id="COG5295">
    <property type="taxonomic scope" value="Bacteria"/>
</dbReference>
<dbReference type="SUPFAM" id="SSF101967">
    <property type="entry name" value="Adhesin YadA, collagen-binding domain"/>
    <property type="match status" value="3"/>
</dbReference>
<keyword evidence="4" id="KW-1185">Reference proteome</keyword>
<dbReference type="InterPro" id="IPR036388">
    <property type="entry name" value="WH-like_DNA-bd_sf"/>
</dbReference>
<keyword evidence="1" id="KW-0732">Signal</keyword>
<dbReference type="InterPro" id="IPR030392">
    <property type="entry name" value="S74_ICA"/>
</dbReference>
<dbReference type="Proteomes" id="UP000012024">
    <property type="component" value="Unassembled WGS sequence"/>
</dbReference>